<dbReference type="PRINTS" id="PR00385">
    <property type="entry name" value="P450"/>
</dbReference>
<dbReference type="PANTHER" id="PTHR24305">
    <property type="entry name" value="CYTOCHROME P450"/>
    <property type="match status" value="1"/>
</dbReference>
<dbReference type="InterPro" id="IPR001128">
    <property type="entry name" value="Cyt_P450"/>
</dbReference>
<dbReference type="InterPro" id="IPR050121">
    <property type="entry name" value="Cytochrome_P450_monoxygenase"/>
</dbReference>
<evidence type="ECO:0000256" key="3">
    <source>
        <dbReference type="PIRSR" id="PIRSR602401-1"/>
    </source>
</evidence>
<keyword evidence="3 4" id="KW-0408">Iron</keyword>
<dbReference type="Gene3D" id="1.10.630.10">
    <property type="entry name" value="Cytochrome P450"/>
    <property type="match status" value="1"/>
</dbReference>
<dbReference type="GO" id="GO:0016705">
    <property type="term" value="F:oxidoreductase activity, acting on paired donors, with incorporation or reduction of molecular oxygen"/>
    <property type="evidence" value="ECO:0007669"/>
    <property type="project" value="InterPro"/>
</dbReference>
<dbReference type="AlphaFoldDB" id="A0A2W4XKH7"/>
<accession>A0A2W4XKH7</accession>
<evidence type="ECO:0000313" key="6">
    <source>
        <dbReference type="Proteomes" id="UP000249794"/>
    </source>
</evidence>
<dbReference type="GO" id="GO:0004497">
    <property type="term" value="F:monooxygenase activity"/>
    <property type="evidence" value="ECO:0007669"/>
    <property type="project" value="UniProtKB-KW"/>
</dbReference>
<reference evidence="5 6" key="2">
    <citation type="submission" date="2018-06" db="EMBL/GenBank/DDBJ databases">
        <title>Metagenomic assembly of (sub)arctic Cyanobacteria and their associated microbiome from non-axenic cultures.</title>
        <authorList>
            <person name="Baurain D."/>
        </authorList>
    </citation>
    <scope>NUCLEOTIDE SEQUENCE [LARGE SCALE GENOMIC DNA]</scope>
    <source>
        <strain evidence="5">ULC027bin1</strain>
    </source>
</reference>
<dbReference type="EMBL" id="QBMP01000068">
    <property type="protein sequence ID" value="PZO56542.1"/>
    <property type="molecule type" value="Genomic_DNA"/>
</dbReference>
<dbReference type="Pfam" id="PF00067">
    <property type="entry name" value="p450"/>
    <property type="match status" value="1"/>
</dbReference>
<dbReference type="PROSITE" id="PS00086">
    <property type="entry name" value="CYTOCHROME_P450"/>
    <property type="match status" value="1"/>
</dbReference>
<organism evidence="5 6">
    <name type="scientific">Phormidesmis priestleyi</name>
    <dbReference type="NCBI Taxonomy" id="268141"/>
    <lineage>
        <taxon>Bacteria</taxon>
        <taxon>Bacillati</taxon>
        <taxon>Cyanobacteriota</taxon>
        <taxon>Cyanophyceae</taxon>
        <taxon>Leptolyngbyales</taxon>
        <taxon>Leptolyngbyaceae</taxon>
        <taxon>Phormidesmis</taxon>
    </lineage>
</organism>
<evidence type="ECO:0000256" key="4">
    <source>
        <dbReference type="RuleBase" id="RU000461"/>
    </source>
</evidence>
<dbReference type="SUPFAM" id="SSF48264">
    <property type="entry name" value="Cytochrome P450"/>
    <property type="match status" value="1"/>
</dbReference>
<evidence type="ECO:0000256" key="2">
    <source>
        <dbReference type="ARBA" id="ARBA00010617"/>
    </source>
</evidence>
<dbReference type="InterPro" id="IPR036396">
    <property type="entry name" value="Cyt_P450_sf"/>
</dbReference>
<evidence type="ECO:0000313" key="5">
    <source>
        <dbReference type="EMBL" id="PZO56542.1"/>
    </source>
</evidence>
<dbReference type="Proteomes" id="UP000249794">
    <property type="component" value="Unassembled WGS sequence"/>
</dbReference>
<name>A0A2W4XKH7_9CYAN</name>
<keyword evidence="3 4" id="KW-0349">Heme</keyword>
<keyword evidence="4" id="KW-0503">Monooxygenase</keyword>
<evidence type="ECO:0000256" key="1">
    <source>
        <dbReference type="ARBA" id="ARBA00001971"/>
    </source>
</evidence>
<gene>
    <name evidence="5" type="ORF">DCF15_08470</name>
</gene>
<protein>
    <submittedName>
        <fullName evidence="5">Cytochrome P450</fullName>
    </submittedName>
</protein>
<sequence length="481" mass="54209">MIIDSSNSEGNSEGQYTIDGPKAKGLRRMFRIFHLILQPTKYMESSVQRYGSMFQIGSEGASPLVYVGEPEVVKEIFALDGDQVVTGQGNGVLETMVGKHSILLLDGDPHRQQRKLLMPPFHGEQLRAYAHLICDITRQISAQWQPGQTIVARPPIQNLTLGVILQAVFGVPSGERLSRLQQLMSTLLDSFAYPISASFLFFPALQKDLGEWSPWGKFIRLREEVRSLIYAEIRDRRQQLERSAIEQDEKLGEKLGEKTDILTLLLQARDEDGGAMSDAELHDEIVTLLLAGHETTASAIVWMLYWIHYLPEVQQKLRAELDALGPDPDPMAIAQLPYLTAVCQEALRIYPITPTTFIRRLREPMTLAGYRFKAGTALMPATYIIHQRPDLYPEPKQFRPERFLERQFAPHEFLPFGGGHRYCIGSALAMMELKLSIATLLADFELALLHSRPLLPARRGLTMAPPAAMKLRIKARKTNKA</sequence>
<reference evidence="6" key="1">
    <citation type="submission" date="2018-04" db="EMBL/GenBank/DDBJ databases">
        <authorList>
            <person name="Cornet L."/>
        </authorList>
    </citation>
    <scope>NUCLEOTIDE SEQUENCE [LARGE SCALE GENOMIC DNA]</scope>
</reference>
<dbReference type="CDD" id="cd11053">
    <property type="entry name" value="CYP110-like"/>
    <property type="match status" value="1"/>
</dbReference>
<dbReference type="PANTHER" id="PTHR24305:SF166">
    <property type="entry name" value="CYTOCHROME P450 12A4, MITOCHONDRIAL-RELATED"/>
    <property type="match status" value="1"/>
</dbReference>
<proteinExistence type="inferred from homology"/>
<comment type="cofactor">
    <cofactor evidence="1 3">
        <name>heme</name>
        <dbReference type="ChEBI" id="CHEBI:30413"/>
    </cofactor>
</comment>
<dbReference type="GO" id="GO:0020037">
    <property type="term" value="F:heme binding"/>
    <property type="evidence" value="ECO:0007669"/>
    <property type="project" value="InterPro"/>
</dbReference>
<comment type="similarity">
    <text evidence="2 4">Belongs to the cytochrome P450 family.</text>
</comment>
<keyword evidence="3 4" id="KW-0479">Metal-binding</keyword>
<comment type="caution">
    <text evidence="5">The sequence shown here is derived from an EMBL/GenBank/DDBJ whole genome shotgun (WGS) entry which is preliminary data.</text>
</comment>
<keyword evidence="4" id="KW-0560">Oxidoreductase</keyword>
<dbReference type="GO" id="GO:0005506">
    <property type="term" value="F:iron ion binding"/>
    <property type="evidence" value="ECO:0007669"/>
    <property type="project" value="InterPro"/>
</dbReference>
<dbReference type="PRINTS" id="PR00463">
    <property type="entry name" value="EP450I"/>
</dbReference>
<feature type="binding site" description="axial binding residue" evidence="3">
    <location>
        <position position="423"/>
    </location>
    <ligand>
        <name>heme</name>
        <dbReference type="ChEBI" id="CHEBI:30413"/>
    </ligand>
    <ligandPart>
        <name>Fe</name>
        <dbReference type="ChEBI" id="CHEBI:18248"/>
    </ligandPart>
</feature>
<dbReference type="InterPro" id="IPR017972">
    <property type="entry name" value="Cyt_P450_CS"/>
</dbReference>
<dbReference type="InterPro" id="IPR002401">
    <property type="entry name" value="Cyt_P450_E_grp-I"/>
</dbReference>